<proteinExistence type="predicted"/>
<dbReference type="PANTHER" id="PTHR10357">
    <property type="entry name" value="ALPHA-AMYLASE FAMILY MEMBER"/>
    <property type="match status" value="1"/>
</dbReference>
<organism evidence="7 8">
    <name type="scientific">Virgibacillus xinjiangensis</name>
    <dbReference type="NCBI Taxonomy" id="393090"/>
    <lineage>
        <taxon>Bacteria</taxon>
        <taxon>Bacillati</taxon>
        <taxon>Bacillota</taxon>
        <taxon>Bacilli</taxon>
        <taxon>Bacillales</taxon>
        <taxon>Bacillaceae</taxon>
        <taxon>Virgibacillus</taxon>
    </lineage>
</organism>
<keyword evidence="2" id="KW-0479">Metal-binding</keyword>
<dbReference type="InterPro" id="IPR013780">
    <property type="entry name" value="Glyco_hydro_b"/>
</dbReference>
<evidence type="ECO:0000256" key="2">
    <source>
        <dbReference type="ARBA" id="ARBA00022723"/>
    </source>
</evidence>
<dbReference type="InterPro" id="IPR017853">
    <property type="entry name" value="GH"/>
</dbReference>
<keyword evidence="4" id="KW-1133">Transmembrane helix</keyword>
<dbReference type="GO" id="GO:0016787">
    <property type="term" value="F:hydrolase activity"/>
    <property type="evidence" value="ECO:0007669"/>
    <property type="project" value="UniProtKB-KW"/>
</dbReference>
<dbReference type="RefSeq" id="WP_390272062.1">
    <property type="nucleotide sequence ID" value="NZ_JBHRSA010000041.1"/>
</dbReference>
<feature type="domain" description="Glycosyl hydrolase family 13 catalytic" evidence="6">
    <location>
        <begin position="35"/>
        <end position="368"/>
    </location>
</feature>
<evidence type="ECO:0000256" key="5">
    <source>
        <dbReference type="SAM" id="SignalP"/>
    </source>
</evidence>
<accession>A0ABV7CWA9</accession>
<comment type="caution">
    <text evidence="7">The sequence shown here is derived from an EMBL/GenBank/DDBJ whole genome shotgun (WGS) entry which is preliminary data.</text>
</comment>
<dbReference type="Gene3D" id="2.60.40.1180">
    <property type="entry name" value="Golgi alpha-mannosidase II"/>
    <property type="match status" value="1"/>
</dbReference>
<evidence type="ECO:0000313" key="8">
    <source>
        <dbReference type="Proteomes" id="UP001595279"/>
    </source>
</evidence>
<dbReference type="InterPro" id="IPR054174">
    <property type="entry name" value="Alpha-amylase-like_C"/>
</dbReference>
<evidence type="ECO:0000256" key="4">
    <source>
        <dbReference type="SAM" id="Phobius"/>
    </source>
</evidence>
<dbReference type="SUPFAM" id="SSF51445">
    <property type="entry name" value="(Trans)glycosidases"/>
    <property type="match status" value="1"/>
</dbReference>
<keyword evidence="8" id="KW-1185">Reference proteome</keyword>
<keyword evidence="3 5" id="KW-0732">Signal</keyword>
<feature type="signal peptide" evidence="5">
    <location>
        <begin position="1"/>
        <end position="23"/>
    </location>
</feature>
<keyword evidence="7" id="KW-0378">Hydrolase</keyword>
<feature type="transmembrane region" description="Helical" evidence="4">
    <location>
        <begin position="463"/>
        <end position="485"/>
    </location>
</feature>
<dbReference type="InterPro" id="IPR006047">
    <property type="entry name" value="GH13_cat_dom"/>
</dbReference>
<sequence>MRQTIWLFLGLSLFLLGSLPVQAEEQKVNEEIIYKIMVDRYNNGDSNNDQQVDIDDPDTYHGGDLQGIIQRLGELEQTGVTTISLSPIMANAENGYHGYWIEDFQQIEEQYGTMEDLHQLIDEAHQHDIKVVLEFVTNYAAEDHPLSVESAASALAGEDVDPTWAEQAAVLDQEDERVRNMLREAADFWMEETDIDGFYLHAADQASMDFLADFTQYIKGKDEEFYLFGNILAQEDSKDILMENTEVDAVDNLHMQEVLRETFAEVDQPITEVYEVWEENGRESDIVFMDTFYTDRFTQIFAENGRNNLTAWTLALTYLYTSPGVPAILQGTELPMYGEGAEGSQRLVPHNSGEPEVKEFHDRISSLREEFDVLVHGDFELAGSSGAMSVFKRTFEGETMYIAINNGSESGVVPLSEVGSGKQLRGYLADNIVREDENGNHKIGIPRESVEVYAIEPDAGLNWSLIGFAGGVILLFTGGVVYLSLKQRKRKA</sequence>
<dbReference type="Gene3D" id="3.20.20.80">
    <property type="entry name" value="Glycosidases"/>
    <property type="match status" value="1"/>
</dbReference>
<dbReference type="SUPFAM" id="SSF51011">
    <property type="entry name" value="Glycosyl hydrolase domain"/>
    <property type="match status" value="1"/>
</dbReference>
<dbReference type="SMART" id="SM00642">
    <property type="entry name" value="Aamy"/>
    <property type="match status" value="1"/>
</dbReference>
<dbReference type="Pfam" id="PF00128">
    <property type="entry name" value="Alpha-amylase"/>
    <property type="match status" value="2"/>
</dbReference>
<dbReference type="PANTHER" id="PTHR10357:SF215">
    <property type="entry name" value="ALPHA-AMYLASE 1"/>
    <property type="match status" value="1"/>
</dbReference>
<keyword evidence="4" id="KW-0812">Transmembrane</keyword>
<feature type="chain" id="PRO_5047106076" evidence="5">
    <location>
        <begin position="24"/>
        <end position="492"/>
    </location>
</feature>
<dbReference type="EMBL" id="JBHRSA010000041">
    <property type="protein sequence ID" value="MFC3040644.1"/>
    <property type="molecule type" value="Genomic_DNA"/>
</dbReference>
<dbReference type="Pfam" id="PF22026">
    <property type="entry name" value="Alpha-amylase_C_2"/>
    <property type="match status" value="1"/>
</dbReference>
<reference evidence="8" key="1">
    <citation type="journal article" date="2019" name="Int. J. Syst. Evol. Microbiol.">
        <title>The Global Catalogue of Microorganisms (GCM) 10K type strain sequencing project: providing services to taxonomists for standard genome sequencing and annotation.</title>
        <authorList>
            <consortium name="The Broad Institute Genomics Platform"/>
            <consortium name="The Broad Institute Genome Sequencing Center for Infectious Disease"/>
            <person name="Wu L."/>
            <person name="Ma J."/>
        </authorList>
    </citation>
    <scope>NUCLEOTIDE SEQUENCE [LARGE SCALE GENOMIC DNA]</scope>
    <source>
        <strain evidence="8">KCTC 13128</strain>
    </source>
</reference>
<evidence type="ECO:0000256" key="3">
    <source>
        <dbReference type="ARBA" id="ARBA00022729"/>
    </source>
</evidence>
<evidence type="ECO:0000313" key="7">
    <source>
        <dbReference type="EMBL" id="MFC3040644.1"/>
    </source>
</evidence>
<comment type="cofactor">
    <cofactor evidence="1">
        <name>Ca(2+)</name>
        <dbReference type="ChEBI" id="CHEBI:29108"/>
    </cofactor>
</comment>
<evidence type="ECO:0000256" key="1">
    <source>
        <dbReference type="ARBA" id="ARBA00001913"/>
    </source>
</evidence>
<evidence type="ECO:0000259" key="6">
    <source>
        <dbReference type="SMART" id="SM00642"/>
    </source>
</evidence>
<gene>
    <name evidence="7" type="ORF">ACFOGI_10335</name>
</gene>
<keyword evidence="4" id="KW-0472">Membrane</keyword>
<dbReference type="Proteomes" id="UP001595279">
    <property type="component" value="Unassembled WGS sequence"/>
</dbReference>
<name>A0ABV7CWA9_9BACI</name>
<protein>
    <submittedName>
        <fullName evidence="7">Alpha-amylase family glycosyl hydrolase</fullName>
    </submittedName>
</protein>